<protein>
    <recommendedName>
        <fullName evidence="5">ATPase expression protein 2, mitochondrial</fullName>
    </recommendedName>
</protein>
<evidence type="ECO:0000256" key="7">
    <source>
        <dbReference type="ARBA" id="ARBA00022946"/>
    </source>
</evidence>
<keyword evidence="11" id="KW-1185">Reference proteome</keyword>
<evidence type="ECO:0000256" key="9">
    <source>
        <dbReference type="SAM" id="MobiDB-lite"/>
    </source>
</evidence>
<comment type="subunit">
    <text evidence="4">Binds to the 5'UTR of the OLI1 mRNA.</text>
</comment>
<gene>
    <name evidence="10" type="ORF">LAQU0_S03e02124g</name>
</gene>
<comment type="function">
    <text evidence="1">Required for translation of the mitochondrial OLI1 transcript coding for the mitochondrial ATP synthase subunit 9.</text>
</comment>
<sequence>MISRKCGSLSLTLKNFGSTLSIAYSSPDAAFKIPTTDPTENATLKHANRPTKTLNDAVQERSERSRRSLYTVNIHKPYEGQVSPGPCPAFNKLRSYLHSRDYISFLVELTLQSKMDENFGAKMFQKSDVTTTEFSAFIEGLLSERNLLHKLSIALPNVSGTEMVFSLYQLYLKTVTPGPLDPLQLHDLNKFIGFFIRFAQLRKAQTVLDCILKSNNNQLPCDSATATHYLQLRCGALPRNWKVLDGNLGRSTRLGACKNRHQLASHSYKALDNTSVLKFMNLLSDPTSVWFHRKSAALESAVVYSLGFMGQLKLLEDHVWKNWGISLKEQNQLSNIPHTSPSSEILVAILTSYASNKNISSALHIIDGFMAKYPNLDLDQLFWRRLFQWSTRVWSEKTDSRGELSRGCWKVMREWHAARNRPLPADTTLLNERFVILSRTNNYREAIEVVKHYYPLLFEKPELSRAEVALFQKFAKLILKNMAHLGYYHKPLKFIKEWSPNRSLEDKLRTYFDKHRKAYSARKQRKTEAAQKAQKRFDEEEEDSMLLGRLW</sequence>
<dbReference type="Pfam" id="PF12921">
    <property type="entry name" value="ATP13"/>
    <property type="match status" value="1"/>
</dbReference>
<evidence type="ECO:0000256" key="1">
    <source>
        <dbReference type="ARBA" id="ARBA00002412"/>
    </source>
</evidence>
<dbReference type="InterPro" id="IPR024319">
    <property type="entry name" value="ATPase_expression_mit"/>
</dbReference>
<dbReference type="Proteomes" id="UP000236544">
    <property type="component" value="Unassembled WGS sequence"/>
</dbReference>
<dbReference type="GO" id="GO:0006417">
    <property type="term" value="P:regulation of translation"/>
    <property type="evidence" value="ECO:0007669"/>
    <property type="project" value="UniProtKB-KW"/>
</dbReference>
<keyword evidence="8" id="KW-0496">Mitochondrion</keyword>
<evidence type="ECO:0000256" key="6">
    <source>
        <dbReference type="ARBA" id="ARBA00022845"/>
    </source>
</evidence>
<dbReference type="OrthoDB" id="4062665at2759"/>
<dbReference type="GO" id="GO:0005739">
    <property type="term" value="C:mitochondrion"/>
    <property type="evidence" value="ECO:0007669"/>
    <property type="project" value="UniProtKB-SubCell"/>
</dbReference>
<comment type="similarity">
    <text evidence="3">Belongs to the AEP2 family.</text>
</comment>
<name>A0A0P1KPG4_9SACH</name>
<evidence type="ECO:0000256" key="4">
    <source>
        <dbReference type="ARBA" id="ARBA00011657"/>
    </source>
</evidence>
<accession>A0A0P1KPG4</accession>
<evidence type="ECO:0000313" key="10">
    <source>
        <dbReference type="EMBL" id="CUS21417.1"/>
    </source>
</evidence>
<evidence type="ECO:0000256" key="2">
    <source>
        <dbReference type="ARBA" id="ARBA00004173"/>
    </source>
</evidence>
<keyword evidence="6" id="KW-0810">Translation regulation</keyword>
<comment type="subcellular location">
    <subcellularLocation>
        <location evidence="2">Mitochondrion</location>
    </subcellularLocation>
</comment>
<dbReference type="EMBL" id="LN890565">
    <property type="protein sequence ID" value="CUS21417.1"/>
    <property type="molecule type" value="Genomic_DNA"/>
</dbReference>
<feature type="region of interest" description="Disordered" evidence="9">
    <location>
        <begin position="523"/>
        <end position="551"/>
    </location>
</feature>
<evidence type="ECO:0000256" key="8">
    <source>
        <dbReference type="ARBA" id="ARBA00023128"/>
    </source>
</evidence>
<proteinExistence type="inferred from homology"/>
<organism evidence="10 11">
    <name type="scientific">Lachancea quebecensis</name>
    <dbReference type="NCBI Taxonomy" id="1654605"/>
    <lineage>
        <taxon>Eukaryota</taxon>
        <taxon>Fungi</taxon>
        <taxon>Dikarya</taxon>
        <taxon>Ascomycota</taxon>
        <taxon>Saccharomycotina</taxon>
        <taxon>Saccharomycetes</taxon>
        <taxon>Saccharomycetales</taxon>
        <taxon>Saccharomycetaceae</taxon>
        <taxon>Lachancea</taxon>
    </lineage>
</organism>
<evidence type="ECO:0000256" key="5">
    <source>
        <dbReference type="ARBA" id="ARBA00019258"/>
    </source>
</evidence>
<reference evidence="11" key="1">
    <citation type="submission" date="2015-10" db="EMBL/GenBank/DDBJ databases">
        <authorList>
            <person name="Devillers H."/>
        </authorList>
    </citation>
    <scope>NUCLEOTIDE SEQUENCE [LARGE SCALE GENOMIC DNA]</scope>
</reference>
<evidence type="ECO:0000256" key="3">
    <source>
        <dbReference type="ARBA" id="ARBA00009790"/>
    </source>
</evidence>
<dbReference type="AlphaFoldDB" id="A0A0P1KPG4"/>
<evidence type="ECO:0000313" key="11">
    <source>
        <dbReference type="Proteomes" id="UP000236544"/>
    </source>
</evidence>
<keyword evidence="7" id="KW-0809">Transit peptide</keyword>